<dbReference type="Gene3D" id="3.90.25.10">
    <property type="entry name" value="UDP-galactose 4-epimerase, domain 1"/>
    <property type="match status" value="1"/>
</dbReference>
<feature type="domain" description="NmrA-like" evidence="3">
    <location>
        <begin position="13"/>
        <end position="251"/>
    </location>
</feature>
<proteinExistence type="predicted"/>
<evidence type="ECO:0000256" key="2">
    <source>
        <dbReference type="ARBA" id="ARBA00023002"/>
    </source>
</evidence>
<organism evidence="4 5">
    <name type="scientific">Pandoraea communis</name>
    <dbReference type="NCBI Taxonomy" id="2508297"/>
    <lineage>
        <taxon>Bacteria</taxon>
        <taxon>Pseudomonadati</taxon>
        <taxon>Pseudomonadota</taxon>
        <taxon>Betaproteobacteria</taxon>
        <taxon>Burkholderiales</taxon>
        <taxon>Burkholderiaceae</taxon>
        <taxon>Pandoraea</taxon>
    </lineage>
</organism>
<dbReference type="InterPro" id="IPR036291">
    <property type="entry name" value="NAD(P)-bd_dom_sf"/>
</dbReference>
<reference evidence="4 5" key="1">
    <citation type="submission" date="2019-08" db="EMBL/GenBank/DDBJ databases">
        <authorList>
            <person name="Peeters C."/>
        </authorList>
    </citation>
    <scope>NUCLEOTIDE SEQUENCE [LARGE SCALE GENOMIC DNA]</scope>
    <source>
        <strain evidence="4 5">LMG 31110</strain>
    </source>
</reference>
<dbReference type="Proteomes" id="UP000337189">
    <property type="component" value="Unassembled WGS sequence"/>
</dbReference>
<protein>
    <submittedName>
        <fullName evidence="4">NmrA-like protein</fullName>
    </submittedName>
</protein>
<dbReference type="Gene3D" id="3.40.50.720">
    <property type="entry name" value="NAD(P)-binding Rossmann-like Domain"/>
    <property type="match status" value="1"/>
</dbReference>
<evidence type="ECO:0000313" key="5">
    <source>
        <dbReference type="Proteomes" id="UP000337189"/>
    </source>
</evidence>
<gene>
    <name evidence="4" type="ORF">PCO31110_02120</name>
</gene>
<dbReference type="PANTHER" id="PTHR47706:SF6">
    <property type="entry name" value="NMRA-LIKE FAMILY PROTEIN (AFU_ORTHOLOGUE AFUA_6G00280)"/>
    <property type="match status" value="1"/>
</dbReference>
<dbReference type="AlphaFoldDB" id="A0A5E4UKJ7"/>
<dbReference type="RefSeq" id="WP_010806339.1">
    <property type="nucleotide sequence ID" value="NZ_CABPSJ010000002.1"/>
</dbReference>
<evidence type="ECO:0000313" key="4">
    <source>
        <dbReference type="EMBL" id="VVE00487.1"/>
    </source>
</evidence>
<dbReference type="InterPro" id="IPR045312">
    <property type="entry name" value="PCBER-like"/>
</dbReference>
<keyword evidence="1" id="KW-0521">NADP</keyword>
<sequence>MPNQIPPKGPTLVLGAGELGASVLRELARLRDAGQVTSVCVLLRPGANAASVAMMRQLRIDVAEVDLAAASEEALATVFSAFDQIICCTGFVGGLGTQRKITAAVLAAGVAHYIPWQFGVDYDVVGRGSGQDVWDEQLDVREMLRNQDKVRWTIVSTGMFTSFVILPAFGLVDLEQDTVHALGDWDYKLTVTTPHDIGRLTALIASSRPSFDDKVVYLAGDTFTYRELADTLETVLGRPFKRELWRVPQLKADAAAHPDDVMRKYRVAFARNDGVAWPKNQTLNDKLGMPVTDLATWLREWRDRGNDRMS</sequence>
<dbReference type="InterPro" id="IPR051609">
    <property type="entry name" value="NmrA/Isoflavone_reductase-like"/>
</dbReference>
<dbReference type="InterPro" id="IPR008030">
    <property type="entry name" value="NmrA-like"/>
</dbReference>
<accession>A0A5E4UKJ7</accession>
<name>A0A5E4UKJ7_9BURK</name>
<dbReference type="CDD" id="cd05259">
    <property type="entry name" value="PCBER_SDR_a"/>
    <property type="match status" value="1"/>
</dbReference>
<evidence type="ECO:0000259" key="3">
    <source>
        <dbReference type="Pfam" id="PF05368"/>
    </source>
</evidence>
<dbReference type="OrthoDB" id="5540862at2"/>
<dbReference type="Pfam" id="PF05368">
    <property type="entry name" value="NmrA"/>
    <property type="match status" value="1"/>
</dbReference>
<dbReference type="SUPFAM" id="SSF51735">
    <property type="entry name" value="NAD(P)-binding Rossmann-fold domains"/>
    <property type="match status" value="1"/>
</dbReference>
<keyword evidence="2" id="KW-0560">Oxidoreductase</keyword>
<dbReference type="EMBL" id="CABPSJ010000002">
    <property type="protein sequence ID" value="VVE00487.1"/>
    <property type="molecule type" value="Genomic_DNA"/>
</dbReference>
<evidence type="ECO:0000256" key="1">
    <source>
        <dbReference type="ARBA" id="ARBA00022857"/>
    </source>
</evidence>
<dbReference type="GO" id="GO:0016491">
    <property type="term" value="F:oxidoreductase activity"/>
    <property type="evidence" value="ECO:0007669"/>
    <property type="project" value="UniProtKB-KW"/>
</dbReference>
<dbReference type="PANTHER" id="PTHR47706">
    <property type="entry name" value="NMRA-LIKE FAMILY PROTEIN"/>
    <property type="match status" value="1"/>
</dbReference>